<reference evidence="2 3" key="1">
    <citation type="journal article" date="2020" name="Nature">
        <title>Six reference-quality genomes reveal evolution of bat adaptations.</title>
        <authorList>
            <person name="Jebb D."/>
            <person name="Huang Z."/>
            <person name="Pippel M."/>
            <person name="Hughes G.M."/>
            <person name="Lavrichenko K."/>
            <person name="Devanna P."/>
            <person name="Winkler S."/>
            <person name="Jermiin L.S."/>
            <person name="Skirmuntt E.C."/>
            <person name="Katzourakis A."/>
            <person name="Burkitt-Gray L."/>
            <person name="Ray D.A."/>
            <person name="Sullivan K.A.M."/>
            <person name="Roscito J.G."/>
            <person name="Kirilenko B.M."/>
            <person name="Davalos L.M."/>
            <person name="Corthals A.P."/>
            <person name="Power M.L."/>
            <person name="Jones G."/>
            <person name="Ransome R.D."/>
            <person name="Dechmann D.K.N."/>
            <person name="Locatelli A.G."/>
            <person name="Puechmaille S.J."/>
            <person name="Fedrigo O."/>
            <person name="Jarvis E.D."/>
            <person name="Hiller M."/>
            <person name="Vernes S.C."/>
            <person name="Myers E.W."/>
            <person name="Teeling E.C."/>
        </authorList>
    </citation>
    <scope>NUCLEOTIDE SEQUENCE [LARGE SCALE GENOMIC DNA]</scope>
    <source>
        <strain evidence="2">MRhiFer1</strain>
        <tissue evidence="2">Lung</tissue>
    </source>
</reference>
<dbReference type="Proteomes" id="UP000585614">
    <property type="component" value="Unassembled WGS sequence"/>
</dbReference>
<protein>
    <submittedName>
        <fullName evidence="2">Uncharacterized protein</fullName>
    </submittedName>
</protein>
<evidence type="ECO:0000313" key="2">
    <source>
        <dbReference type="EMBL" id="KAF6293183.1"/>
    </source>
</evidence>
<name>A0A7J7SY59_RHIFE</name>
<dbReference type="EMBL" id="JACAGC010000021">
    <property type="protein sequence ID" value="KAF6293183.1"/>
    <property type="molecule type" value="Genomic_DNA"/>
</dbReference>
<evidence type="ECO:0000256" key="1">
    <source>
        <dbReference type="SAM" id="MobiDB-lite"/>
    </source>
</evidence>
<accession>A0A7J7SY59</accession>
<feature type="region of interest" description="Disordered" evidence="1">
    <location>
        <begin position="49"/>
        <end position="131"/>
    </location>
</feature>
<feature type="compositionally biased region" description="Low complexity" evidence="1">
    <location>
        <begin position="57"/>
        <end position="74"/>
    </location>
</feature>
<dbReference type="AlphaFoldDB" id="A0A7J7SY59"/>
<proteinExistence type="predicted"/>
<organism evidence="2 3">
    <name type="scientific">Rhinolophus ferrumequinum</name>
    <name type="common">Greater horseshoe bat</name>
    <dbReference type="NCBI Taxonomy" id="59479"/>
    <lineage>
        <taxon>Eukaryota</taxon>
        <taxon>Metazoa</taxon>
        <taxon>Chordata</taxon>
        <taxon>Craniata</taxon>
        <taxon>Vertebrata</taxon>
        <taxon>Euteleostomi</taxon>
        <taxon>Mammalia</taxon>
        <taxon>Eutheria</taxon>
        <taxon>Laurasiatheria</taxon>
        <taxon>Chiroptera</taxon>
        <taxon>Yinpterochiroptera</taxon>
        <taxon>Rhinolophoidea</taxon>
        <taxon>Rhinolophidae</taxon>
        <taxon>Rhinolophinae</taxon>
        <taxon>Rhinolophus</taxon>
    </lineage>
</organism>
<comment type="caution">
    <text evidence="2">The sequence shown here is derived from an EMBL/GenBank/DDBJ whole genome shotgun (WGS) entry which is preliminary data.</text>
</comment>
<gene>
    <name evidence="2" type="ORF">mRhiFer1_009072</name>
</gene>
<sequence>MHVEKKDVLGTKSLHLTKCNAILKSPLNRAALKTTSTRALRLTFCKPQVERQRAPVSTSPGSLPAALPPSAKSTRTLQSLQIPKPLSQVTRWDKDWLNEEAGTGMPRVQNNSRLSPCPPSSTRPGESGGTT</sequence>
<evidence type="ECO:0000313" key="3">
    <source>
        <dbReference type="Proteomes" id="UP000585614"/>
    </source>
</evidence>